<dbReference type="PIRSF" id="PIRSF002465">
    <property type="entry name" value="Phsphlp_syn_PlsX"/>
    <property type="match status" value="1"/>
</dbReference>
<dbReference type="EC" id="2.3.1.274" evidence="8 10"/>
<comment type="similarity">
    <text evidence="10">Belongs to the PlsX family.</text>
</comment>
<dbReference type="InterPro" id="IPR003664">
    <property type="entry name" value="FA_synthesis"/>
</dbReference>
<dbReference type="Proteomes" id="UP001366060">
    <property type="component" value="Unassembled WGS sequence"/>
</dbReference>
<comment type="subcellular location">
    <subcellularLocation>
        <location evidence="10">Cytoplasm</location>
    </subcellularLocation>
    <text evidence="10">Associated with the membrane possibly through PlsY.</text>
</comment>
<evidence type="ECO:0000256" key="1">
    <source>
        <dbReference type="ARBA" id="ARBA00001232"/>
    </source>
</evidence>
<evidence type="ECO:0000256" key="10">
    <source>
        <dbReference type="HAMAP-Rule" id="MF_00019"/>
    </source>
</evidence>
<dbReference type="PANTHER" id="PTHR30100:SF1">
    <property type="entry name" value="PHOSPHATE ACYLTRANSFERASE"/>
    <property type="match status" value="1"/>
</dbReference>
<protein>
    <recommendedName>
        <fullName evidence="8 10">Phosphate acyltransferase</fullName>
        <ecNumber evidence="8 10">2.3.1.274</ecNumber>
    </recommendedName>
    <alternativeName>
        <fullName evidence="10">Acyl-ACP phosphotransacylase</fullName>
    </alternativeName>
    <alternativeName>
        <fullName evidence="10">Acyl-[acyl-carrier-protein]--phosphate acyltransferase</fullName>
    </alternativeName>
    <alternativeName>
        <fullName evidence="10">Phosphate-acyl-ACP acyltransferase</fullName>
    </alternativeName>
</protein>
<evidence type="ECO:0000313" key="11">
    <source>
        <dbReference type="EMBL" id="MEL0658272.1"/>
    </source>
</evidence>
<comment type="catalytic activity">
    <reaction evidence="1 10">
        <text>a fatty acyl-[ACP] + phosphate = an acyl phosphate + holo-[ACP]</text>
        <dbReference type="Rhea" id="RHEA:42292"/>
        <dbReference type="Rhea" id="RHEA-COMP:9685"/>
        <dbReference type="Rhea" id="RHEA-COMP:14125"/>
        <dbReference type="ChEBI" id="CHEBI:43474"/>
        <dbReference type="ChEBI" id="CHEBI:59918"/>
        <dbReference type="ChEBI" id="CHEBI:64479"/>
        <dbReference type="ChEBI" id="CHEBI:138651"/>
        <dbReference type="EC" id="2.3.1.274"/>
    </reaction>
</comment>
<organism evidence="11 12">
    <name type="scientific">Psychromonas arctica</name>
    <dbReference type="NCBI Taxonomy" id="168275"/>
    <lineage>
        <taxon>Bacteria</taxon>
        <taxon>Pseudomonadati</taxon>
        <taxon>Pseudomonadota</taxon>
        <taxon>Gammaproteobacteria</taxon>
        <taxon>Alteromonadales</taxon>
        <taxon>Psychromonadaceae</taxon>
        <taxon>Psychromonas</taxon>
    </lineage>
</organism>
<dbReference type="SUPFAM" id="SSF53659">
    <property type="entry name" value="Isocitrate/Isopropylmalate dehydrogenase-like"/>
    <property type="match status" value="1"/>
</dbReference>
<evidence type="ECO:0000313" key="12">
    <source>
        <dbReference type="Proteomes" id="UP001366060"/>
    </source>
</evidence>
<dbReference type="NCBIfam" id="TIGR00182">
    <property type="entry name" value="plsX"/>
    <property type="match status" value="1"/>
</dbReference>
<evidence type="ECO:0000256" key="3">
    <source>
        <dbReference type="ARBA" id="ARBA00022516"/>
    </source>
</evidence>
<evidence type="ECO:0000256" key="4">
    <source>
        <dbReference type="ARBA" id="ARBA00022679"/>
    </source>
</evidence>
<keyword evidence="6 10" id="KW-0594">Phospholipid biosynthesis</keyword>
<keyword evidence="3 10" id="KW-0444">Lipid biosynthesis</keyword>
<comment type="pathway">
    <text evidence="10">Lipid metabolism; phospholipid metabolism.</text>
</comment>
<keyword evidence="5 10" id="KW-0443">Lipid metabolism</keyword>
<gene>
    <name evidence="10 11" type="primary">plsX</name>
    <name evidence="11" type="ORF">V6255_03880</name>
</gene>
<comment type="function">
    <text evidence="10">Catalyzes the reversible formation of acyl-phosphate (acyl-PO(4)) from acyl-[acyl-carrier-protein] (acyl-ACP). This enzyme utilizes acyl-ACP as fatty acyl donor, but not acyl-CoA.</text>
</comment>
<reference evidence="11 12" key="1">
    <citation type="submission" date="2024-02" db="EMBL/GenBank/DDBJ databases">
        <title>Bacteria isolated from the canopy kelp, Nereocystis luetkeana.</title>
        <authorList>
            <person name="Pfister C.A."/>
            <person name="Younker I.T."/>
            <person name="Light S.H."/>
        </authorList>
    </citation>
    <scope>NUCLEOTIDE SEQUENCE [LARGE SCALE GENOMIC DNA]</scope>
    <source>
        <strain evidence="11 12">TI.2.07</strain>
    </source>
</reference>
<dbReference type="EMBL" id="JBAKBA010000006">
    <property type="protein sequence ID" value="MEL0658272.1"/>
    <property type="molecule type" value="Genomic_DNA"/>
</dbReference>
<dbReference type="PANTHER" id="PTHR30100">
    <property type="entry name" value="FATTY ACID/PHOSPHOLIPID SYNTHESIS PROTEIN PLSX"/>
    <property type="match status" value="1"/>
</dbReference>
<keyword evidence="2 10" id="KW-0963">Cytoplasm</keyword>
<keyword evidence="4 10" id="KW-0808">Transferase</keyword>
<keyword evidence="12" id="KW-1185">Reference proteome</keyword>
<evidence type="ECO:0000256" key="8">
    <source>
        <dbReference type="ARBA" id="ARBA00024069"/>
    </source>
</evidence>
<dbReference type="InterPro" id="IPR012281">
    <property type="entry name" value="Phospholipid_synth_PlsX-like"/>
</dbReference>
<dbReference type="Pfam" id="PF02504">
    <property type="entry name" value="FA_synthesis"/>
    <property type="match status" value="1"/>
</dbReference>
<evidence type="ECO:0000256" key="5">
    <source>
        <dbReference type="ARBA" id="ARBA00023098"/>
    </source>
</evidence>
<dbReference type="RefSeq" id="WP_341626961.1">
    <property type="nucleotide sequence ID" value="NZ_JBAKBA010000006.1"/>
</dbReference>
<evidence type="ECO:0000256" key="9">
    <source>
        <dbReference type="ARBA" id="ARBA00046608"/>
    </source>
</evidence>
<keyword evidence="11" id="KW-0012">Acyltransferase</keyword>
<evidence type="ECO:0000256" key="7">
    <source>
        <dbReference type="ARBA" id="ARBA00023264"/>
    </source>
</evidence>
<name>A0ABU9H8R9_9GAMM</name>
<comment type="subunit">
    <text evidence="9 10">Homodimer. Probably interacts with PlsY.</text>
</comment>
<dbReference type="GO" id="GO:0043811">
    <property type="term" value="F:phosphate:acyl-[acyl carrier protein] acyltransferase activity"/>
    <property type="evidence" value="ECO:0007669"/>
    <property type="project" value="UniProtKB-EC"/>
</dbReference>
<sequence length="346" mass="37619">MRNFTIALDAMGGDFGPHISLPASSKSLLLHPNLYITIVGDKQIISPLLSQYQLLEHPRIKFMHAPETISMEDDPVSVLRHRSQSSMLVALQLVASGGADACVSAGNTGALMLLAKHTLKTLEGISRPALVSALPNNRGGHSYLMDLGANLQCGCDTLFNFALMGSVLCEKVEQLSSPSVSLLNVGRETNKGNDTIKHCANLLANTEYINYIGYIEANELFDGRADVVVTDGFSGNIALKSYEGMGRVFLAQLQKAMDATWYSRFLGKLLNPIIKNQLKHLHPDLYNGASLIGLRGIVVKSHGSANVEAFTYAIEQAIKEIQWQIPACISARLESVLAERDCLSHE</sequence>
<proteinExistence type="inferred from homology"/>
<evidence type="ECO:0000256" key="2">
    <source>
        <dbReference type="ARBA" id="ARBA00022490"/>
    </source>
</evidence>
<dbReference type="HAMAP" id="MF_00019">
    <property type="entry name" value="PlsX"/>
    <property type="match status" value="1"/>
</dbReference>
<dbReference type="Gene3D" id="3.40.718.10">
    <property type="entry name" value="Isopropylmalate Dehydrogenase"/>
    <property type="match status" value="1"/>
</dbReference>
<comment type="caution">
    <text evidence="11">The sequence shown here is derived from an EMBL/GenBank/DDBJ whole genome shotgun (WGS) entry which is preliminary data.</text>
</comment>
<keyword evidence="7 10" id="KW-1208">Phospholipid metabolism</keyword>
<evidence type="ECO:0000256" key="6">
    <source>
        <dbReference type="ARBA" id="ARBA00023209"/>
    </source>
</evidence>
<accession>A0ABU9H8R9</accession>